<accession>A0A1V6LXX9</accession>
<dbReference type="EMBL" id="MJUW02000111">
    <property type="protein sequence ID" value="OQD44988.1"/>
    <property type="molecule type" value="Genomic_DNA"/>
</dbReference>
<proteinExistence type="predicted"/>
<reference evidence="1 2" key="1">
    <citation type="journal article" date="2016" name="Genome Announc.">
        <title>Draft Genome Sequence of the Anaerobic Ammonium-Oxidizing Bacterium 'Candidatus Brocadia sp. 40'.</title>
        <authorList>
            <person name="Ali M."/>
            <person name="Haroon M.F."/>
            <person name="Narita Y."/>
            <person name="Zhang L."/>
            <person name="Rangel Shaw D."/>
            <person name="Okabe S."/>
            <person name="Saikaly P.E."/>
        </authorList>
    </citation>
    <scope>NUCLEOTIDE SEQUENCE [LARGE SCALE GENOMIC DNA]</scope>
    <source>
        <strain evidence="1 2">40</strain>
    </source>
</reference>
<organism evidence="1 2">
    <name type="scientific">Candidatus Brocadia sapporoensis</name>
    <dbReference type="NCBI Taxonomy" id="392547"/>
    <lineage>
        <taxon>Bacteria</taxon>
        <taxon>Pseudomonadati</taxon>
        <taxon>Planctomycetota</taxon>
        <taxon>Candidatus Brocadiia</taxon>
        <taxon>Candidatus Brocadiales</taxon>
        <taxon>Candidatus Brocadiaceae</taxon>
        <taxon>Candidatus Brocadia</taxon>
    </lineage>
</organism>
<protein>
    <submittedName>
        <fullName evidence="1">Uncharacterized protein</fullName>
    </submittedName>
</protein>
<dbReference type="AlphaFoldDB" id="A0A1V6LXX9"/>
<sequence>MIESEFCNRTQTNPARALLNFHSGVVESVQYIAGDFPFNKYLDRNYQKYHFGPGGKSFKF</sequence>
<name>A0A1V6LXX9_9BACT</name>
<evidence type="ECO:0000313" key="2">
    <source>
        <dbReference type="Proteomes" id="UP000242219"/>
    </source>
</evidence>
<evidence type="ECO:0000313" key="1">
    <source>
        <dbReference type="EMBL" id="OQD44988.1"/>
    </source>
</evidence>
<keyword evidence="2" id="KW-1185">Reference proteome</keyword>
<comment type="caution">
    <text evidence="1">The sequence shown here is derived from an EMBL/GenBank/DDBJ whole genome shotgun (WGS) entry which is preliminary data.</text>
</comment>
<dbReference type="Proteomes" id="UP000242219">
    <property type="component" value="Unassembled WGS sequence"/>
</dbReference>
<gene>
    <name evidence="1" type="ORF">BIY37_10815</name>
</gene>